<dbReference type="AlphaFoldDB" id="A0A2K9MIV6"/>
<dbReference type="Proteomes" id="UP000234882">
    <property type="component" value="Chromosome"/>
</dbReference>
<evidence type="ECO:0000313" key="3">
    <source>
        <dbReference type="EMBL" id="AUM75579.1"/>
    </source>
</evidence>
<evidence type="ECO:0000313" key="4">
    <source>
        <dbReference type="Proteomes" id="UP000234882"/>
    </source>
</evidence>
<feature type="signal peptide" evidence="2">
    <location>
        <begin position="1"/>
        <end position="30"/>
    </location>
</feature>
<dbReference type="GO" id="GO:0015888">
    <property type="term" value="P:thiamine transport"/>
    <property type="evidence" value="ECO:0007669"/>
    <property type="project" value="TreeGrafter"/>
</dbReference>
<proteinExistence type="predicted"/>
<protein>
    <submittedName>
        <fullName evidence="3">ABC transporter substrate-binding protein</fullName>
    </submittedName>
</protein>
<keyword evidence="4" id="KW-1185">Reference proteome</keyword>
<dbReference type="CDD" id="cd13544">
    <property type="entry name" value="PBP2_Fbp_like_1"/>
    <property type="match status" value="1"/>
</dbReference>
<dbReference type="InterPro" id="IPR026045">
    <property type="entry name" value="Ferric-bd"/>
</dbReference>
<dbReference type="KEGG" id="paru:CYR75_06720"/>
<organism evidence="3 4">
    <name type="scientific">Paracoccus jeotgali</name>
    <dbReference type="NCBI Taxonomy" id="2065379"/>
    <lineage>
        <taxon>Bacteria</taxon>
        <taxon>Pseudomonadati</taxon>
        <taxon>Pseudomonadota</taxon>
        <taxon>Alphaproteobacteria</taxon>
        <taxon>Rhodobacterales</taxon>
        <taxon>Paracoccaceae</taxon>
        <taxon>Paracoccus</taxon>
    </lineage>
</organism>
<dbReference type="PANTHER" id="PTHR30006:SF2">
    <property type="entry name" value="ABC TRANSPORTER SUBSTRATE-BINDING PROTEIN"/>
    <property type="match status" value="1"/>
</dbReference>
<evidence type="ECO:0000256" key="1">
    <source>
        <dbReference type="ARBA" id="ARBA00022729"/>
    </source>
</evidence>
<dbReference type="EMBL" id="CP025583">
    <property type="protein sequence ID" value="AUM75579.1"/>
    <property type="molecule type" value="Genomic_DNA"/>
</dbReference>
<dbReference type="PANTHER" id="PTHR30006">
    <property type="entry name" value="THIAMINE-BINDING PERIPLASMIC PROTEIN-RELATED"/>
    <property type="match status" value="1"/>
</dbReference>
<dbReference type="GO" id="GO:0030975">
    <property type="term" value="F:thiamine binding"/>
    <property type="evidence" value="ECO:0007669"/>
    <property type="project" value="TreeGrafter"/>
</dbReference>
<dbReference type="Pfam" id="PF13343">
    <property type="entry name" value="SBP_bac_6"/>
    <property type="match status" value="1"/>
</dbReference>
<dbReference type="OrthoDB" id="9766989at2"/>
<reference evidence="4" key="1">
    <citation type="submission" date="2017-12" db="EMBL/GenBank/DDBJ databases">
        <title>Genomic analysis of Paracoccus sp. CBA4604.</title>
        <authorList>
            <person name="Roh S.W."/>
            <person name="Kim J.Y."/>
            <person name="Kim J.S."/>
        </authorList>
    </citation>
    <scope>NUCLEOTIDE SEQUENCE [LARGE SCALE GENOMIC DNA]</scope>
    <source>
        <strain evidence="4">CBA4604</strain>
    </source>
</reference>
<dbReference type="GO" id="GO:0030976">
    <property type="term" value="F:thiamine pyrophosphate binding"/>
    <property type="evidence" value="ECO:0007669"/>
    <property type="project" value="TreeGrafter"/>
</dbReference>
<dbReference type="GO" id="GO:0030288">
    <property type="term" value="C:outer membrane-bounded periplasmic space"/>
    <property type="evidence" value="ECO:0007669"/>
    <property type="project" value="TreeGrafter"/>
</dbReference>
<sequence>MSTPTVRFINVTRTISAALIALLSSGVSVSALTVYTSVDEENAKHILDAFTGETGVKVDMVFLSSGPALSRIEAEAGNPQADVWFGAPSENHVLAHERDLTQAYTPEGAAALPEAFKSADGFWHAIYTNPLAVGVRTDLLNERGAPLPASWEDLKDPAYKGLIQMPSPQSSGTGYAFVLTMREILGEDSAIDYLKALNPNVQTYTQSGTAPSGALGLGETPVAIQFSPGFLKLKDEGYPVDVVFPSEGGGYEVAAMSILKGASNLDDAKKLADWITSKQGQEALTTAKTYFLPVRSDVSAGEGVPSLDSIELISYDPAFASENRERLVDRWAEEVLGQ</sequence>
<name>A0A2K9MIV6_9RHOB</name>
<dbReference type="RefSeq" id="WP_101500918.1">
    <property type="nucleotide sequence ID" value="NZ_CP025583.1"/>
</dbReference>
<dbReference type="Gene3D" id="3.40.190.10">
    <property type="entry name" value="Periplasmic binding protein-like II"/>
    <property type="match status" value="2"/>
</dbReference>
<keyword evidence="1 2" id="KW-0732">Signal</keyword>
<dbReference type="SUPFAM" id="SSF53850">
    <property type="entry name" value="Periplasmic binding protein-like II"/>
    <property type="match status" value="1"/>
</dbReference>
<gene>
    <name evidence="3" type="ORF">CYR75_06720</name>
</gene>
<feature type="chain" id="PRO_5014733304" evidence="2">
    <location>
        <begin position="31"/>
        <end position="338"/>
    </location>
</feature>
<evidence type="ECO:0000256" key="2">
    <source>
        <dbReference type="SAM" id="SignalP"/>
    </source>
</evidence>
<accession>A0A2K9MIV6</accession>
<dbReference type="PIRSF" id="PIRSF002825">
    <property type="entry name" value="CfbpA"/>
    <property type="match status" value="1"/>
</dbReference>